<keyword evidence="1" id="KW-0472">Membrane</keyword>
<feature type="transmembrane region" description="Helical" evidence="1">
    <location>
        <begin position="6"/>
        <end position="27"/>
    </location>
</feature>
<keyword evidence="1" id="KW-0812">Transmembrane</keyword>
<reference evidence="2" key="1">
    <citation type="submission" date="2018-02" db="EMBL/GenBank/DDBJ databases">
        <title>Rhizophora mucronata_Transcriptome.</title>
        <authorList>
            <person name="Meera S.P."/>
            <person name="Sreeshan A."/>
            <person name="Augustine A."/>
        </authorList>
    </citation>
    <scope>NUCLEOTIDE SEQUENCE</scope>
    <source>
        <tissue evidence="2">Leaf</tissue>
    </source>
</reference>
<accession>A0A2P2PPM3</accession>
<protein>
    <submittedName>
        <fullName evidence="2">Uncharacterized protein</fullName>
    </submittedName>
</protein>
<name>A0A2P2PPM3_RHIMU</name>
<keyword evidence="1" id="KW-1133">Transmembrane helix</keyword>
<dbReference type="EMBL" id="GGEC01076203">
    <property type="protein sequence ID" value="MBX56687.1"/>
    <property type="molecule type" value="Transcribed_RNA"/>
</dbReference>
<dbReference type="AlphaFoldDB" id="A0A2P2PPM3"/>
<evidence type="ECO:0000313" key="2">
    <source>
        <dbReference type="EMBL" id="MBX56687.1"/>
    </source>
</evidence>
<proteinExistence type="predicted"/>
<organism evidence="2">
    <name type="scientific">Rhizophora mucronata</name>
    <name type="common">Asiatic mangrove</name>
    <dbReference type="NCBI Taxonomy" id="61149"/>
    <lineage>
        <taxon>Eukaryota</taxon>
        <taxon>Viridiplantae</taxon>
        <taxon>Streptophyta</taxon>
        <taxon>Embryophyta</taxon>
        <taxon>Tracheophyta</taxon>
        <taxon>Spermatophyta</taxon>
        <taxon>Magnoliopsida</taxon>
        <taxon>eudicotyledons</taxon>
        <taxon>Gunneridae</taxon>
        <taxon>Pentapetalae</taxon>
        <taxon>rosids</taxon>
        <taxon>fabids</taxon>
        <taxon>Malpighiales</taxon>
        <taxon>Rhizophoraceae</taxon>
        <taxon>Rhizophora</taxon>
    </lineage>
</organism>
<sequence length="34" mass="3860">MLHLQLEIFCCLWCTLLSLVLILLLLVTNLCGLT</sequence>
<evidence type="ECO:0000256" key="1">
    <source>
        <dbReference type="SAM" id="Phobius"/>
    </source>
</evidence>